<sequence length="38" mass="4295">MREFFLDFLGLFIALFMSKAHIVSDICDLGLTIGFVTI</sequence>
<dbReference type="AlphaFoldDB" id="X1D3K1"/>
<reference evidence="1" key="1">
    <citation type="journal article" date="2014" name="Front. Microbiol.">
        <title>High frequency of phylogenetically diverse reductive dehalogenase-homologous genes in deep subseafloor sedimentary metagenomes.</title>
        <authorList>
            <person name="Kawai M."/>
            <person name="Futagami T."/>
            <person name="Toyoda A."/>
            <person name="Takaki Y."/>
            <person name="Nishi S."/>
            <person name="Hori S."/>
            <person name="Arai W."/>
            <person name="Tsubouchi T."/>
            <person name="Morono Y."/>
            <person name="Uchiyama I."/>
            <person name="Ito T."/>
            <person name="Fujiyama A."/>
            <person name="Inagaki F."/>
            <person name="Takami H."/>
        </authorList>
    </citation>
    <scope>NUCLEOTIDE SEQUENCE</scope>
    <source>
        <strain evidence="1">Expedition CK06-06</strain>
    </source>
</reference>
<accession>X1D3K1</accession>
<gene>
    <name evidence="1" type="ORF">S01H4_63452</name>
</gene>
<feature type="non-terminal residue" evidence="1">
    <location>
        <position position="38"/>
    </location>
</feature>
<protein>
    <submittedName>
        <fullName evidence="1">Uncharacterized protein</fullName>
    </submittedName>
</protein>
<comment type="caution">
    <text evidence="1">The sequence shown here is derived from an EMBL/GenBank/DDBJ whole genome shotgun (WGS) entry which is preliminary data.</text>
</comment>
<proteinExistence type="predicted"/>
<evidence type="ECO:0000313" key="1">
    <source>
        <dbReference type="EMBL" id="GAH14767.1"/>
    </source>
</evidence>
<organism evidence="1">
    <name type="scientific">marine sediment metagenome</name>
    <dbReference type="NCBI Taxonomy" id="412755"/>
    <lineage>
        <taxon>unclassified sequences</taxon>
        <taxon>metagenomes</taxon>
        <taxon>ecological metagenomes</taxon>
    </lineage>
</organism>
<dbReference type="EMBL" id="BART01038163">
    <property type="protein sequence ID" value="GAH14767.1"/>
    <property type="molecule type" value="Genomic_DNA"/>
</dbReference>
<name>X1D3K1_9ZZZZ</name>